<dbReference type="HOGENOM" id="CLU_335642_0_0_1"/>
<dbReference type="AlphaFoldDB" id="K1R645"/>
<evidence type="ECO:0000313" key="2">
    <source>
        <dbReference type="EMBL" id="EKC36685.1"/>
    </source>
</evidence>
<sequence>MDAMGSHVPDRFDQLFRFVTPFRPPVYSTPQGRTVEDSTVVGEVDMSLTREVNRGEAVRETNVLGTAEGEQGNVRAGQRDPVSMARHEAREYARGDQGASELQARVGAIESQLAQITQLLVGMSGSLGGTRSQGSSPRDKAQDNWPPEAVLSSRSVGQGSVDTGHPPPVDASVPRAENTVSTARVTPGSMGESGPHGGGSPGQGQVERQRPGVETRGYGEHHGIVVSGPGGAGGSGGTHASDSHVGAHARQSKGAVPWGNPCMFGVLRSIDEMMSEAIFKAVQFAIVMSAMWSLNDAALNEEDNHIATACVGHCDVSYSMDCPRGKRVAPRDLTYHAKKTSTQCPTFKQNPDMMCQSSENCCGYNGGDCGQPFSYSKAFGVFNNCSGYQNCGWFRAESVDFGAHCSYRNYSNYISASFSCIREETFIDICSEASRQGKSVSLLYNGSVYRSAIGNPQVCHCVITTSDCDSPARLKFRVIDLRLHSYNDIASCEPQSLVMLQDTATSQSLRCQPNYFQKGFRDVFHSSSPYVRVSLYNQPGVFPTQVWLEVTDEPTSGTSTTIIVMAVVLGIVSICLIGISAQNGEDKHTATTCVGRCDFGYRMDCPRGKRVAPKDLTYHAKETSAQCPAIKQNPDVVCQSSEECCSNNAGDCSQPFSFNKAFDVFNNCSGYKNCGWFRAQSVNLGNSCSYRDKTNYVSATYTCIQEETILDICSEASKQGNSVSLLYNGSRYGGAIDDPRVCSCAITTSDCDSPARLKFRAVDLRLHSYNDITSCKPHSRVLLQDTATSQSLRCQSHYFHKGFQDVFYSSSPYAKMSLYNQPGVYPTQTYHCCSHDINCRCDCDLWKPPA</sequence>
<proteinExistence type="predicted"/>
<evidence type="ECO:0000256" key="1">
    <source>
        <dbReference type="SAM" id="MobiDB-lite"/>
    </source>
</evidence>
<name>K1R645_MAGGI</name>
<accession>K1R645</accession>
<feature type="compositionally biased region" description="Gly residues" evidence="1">
    <location>
        <begin position="228"/>
        <end position="237"/>
    </location>
</feature>
<dbReference type="EMBL" id="JH816217">
    <property type="protein sequence ID" value="EKC36685.1"/>
    <property type="molecule type" value="Genomic_DNA"/>
</dbReference>
<feature type="region of interest" description="Disordered" evidence="1">
    <location>
        <begin position="127"/>
        <end position="253"/>
    </location>
</feature>
<reference evidence="2" key="1">
    <citation type="journal article" date="2012" name="Nature">
        <title>The oyster genome reveals stress adaptation and complexity of shell formation.</title>
        <authorList>
            <person name="Zhang G."/>
            <person name="Fang X."/>
            <person name="Guo X."/>
            <person name="Li L."/>
            <person name="Luo R."/>
            <person name="Xu F."/>
            <person name="Yang P."/>
            <person name="Zhang L."/>
            <person name="Wang X."/>
            <person name="Qi H."/>
            <person name="Xiong Z."/>
            <person name="Que H."/>
            <person name="Xie Y."/>
            <person name="Holland P.W."/>
            <person name="Paps J."/>
            <person name="Zhu Y."/>
            <person name="Wu F."/>
            <person name="Chen Y."/>
            <person name="Wang J."/>
            <person name="Peng C."/>
            <person name="Meng J."/>
            <person name="Yang L."/>
            <person name="Liu J."/>
            <person name="Wen B."/>
            <person name="Zhang N."/>
            <person name="Huang Z."/>
            <person name="Zhu Q."/>
            <person name="Feng Y."/>
            <person name="Mount A."/>
            <person name="Hedgecock D."/>
            <person name="Xu Z."/>
            <person name="Liu Y."/>
            <person name="Domazet-Loso T."/>
            <person name="Du Y."/>
            <person name="Sun X."/>
            <person name="Zhang S."/>
            <person name="Liu B."/>
            <person name="Cheng P."/>
            <person name="Jiang X."/>
            <person name="Li J."/>
            <person name="Fan D."/>
            <person name="Wang W."/>
            <person name="Fu W."/>
            <person name="Wang T."/>
            <person name="Wang B."/>
            <person name="Zhang J."/>
            <person name="Peng Z."/>
            <person name="Li Y."/>
            <person name="Li N."/>
            <person name="Wang J."/>
            <person name="Chen M."/>
            <person name="He Y."/>
            <person name="Tan F."/>
            <person name="Song X."/>
            <person name="Zheng Q."/>
            <person name="Huang R."/>
            <person name="Yang H."/>
            <person name="Du X."/>
            <person name="Chen L."/>
            <person name="Yang M."/>
            <person name="Gaffney P.M."/>
            <person name="Wang S."/>
            <person name="Luo L."/>
            <person name="She Z."/>
            <person name="Ming Y."/>
            <person name="Huang W."/>
            <person name="Zhang S."/>
            <person name="Huang B."/>
            <person name="Zhang Y."/>
            <person name="Qu T."/>
            <person name="Ni P."/>
            <person name="Miao G."/>
            <person name="Wang J."/>
            <person name="Wang Q."/>
            <person name="Steinberg C.E."/>
            <person name="Wang H."/>
            <person name="Li N."/>
            <person name="Qian L."/>
            <person name="Zhang G."/>
            <person name="Li Y."/>
            <person name="Yang H."/>
            <person name="Liu X."/>
            <person name="Wang J."/>
            <person name="Yin Y."/>
            <person name="Wang J."/>
        </authorList>
    </citation>
    <scope>NUCLEOTIDE SEQUENCE [LARGE SCALE GENOMIC DNA]</scope>
    <source>
        <strain evidence="2">05x7-T-G4-1.051#20</strain>
    </source>
</reference>
<feature type="compositionally biased region" description="Polar residues" evidence="1">
    <location>
        <begin position="152"/>
        <end position="161"/>
    </location>
</feature>
<feature type="compositionally biased region" description="Basic and acidic residues" evidence="1">
    <location>
        <begin position="207"/>
        <end position="223"/>
    </location>
</feature>
<dbReference type="InParanoid" id="K1R645"/>
<dbReference type="CDD" id="cd22823">
    <property type="entry name" value="Gal_Rha_Lectin"/>
    <property type="match status" value="1"/>
</dbReference>
<organism evidence="2">
    <name type="scientific">Magallana gigas</name>
    <name type="common">Pacific oyster</name>
    <name type="synonym">Crassostrea gigas</name>
    <dbReference type="NCBI Taxonomy" id="29159"/>
    <lineage>
        <taxon>Eukaryota</taxon>
        <taxon>Metazoa</taxon>
        <taxon>Spiralia</taxon>
        <taxon>Lophotrochozoa</taxon>
        <taxon>Mollusca</taxon>
        <taxon>Bivalvia</taxon>
        <taxon>Autobranchia</taxon>
        <taxon>Pteriomorphia</taxon>
        <taxon>Ostreida</taxon>
        <taxon>Ostreoidea</taxon>
        <taxon>Ostreidae</taxon>
        <taxon>Magallana</taxon>
    </lineage>
</organism>
<gene>
    <name evidence="2" type="ORF">CGI_10004427</name>
</gene>
<protein>
    <submittedName>
        <fullName evidence="2">Uncharacterized protein</fullName>
    </submittedName>
</protein>